<evidence type="ECO:0000256" key="2">
    <source>
        <dbReference type="ARBA" id="ARBA00022525"/>
    </source>
</evidence>
<evidence type="ECO:0000256" key="4">
    <source>
        <dbReference type="ARBA" id="ARBA00022729"/>
    </source>
</evidence>
<feature type="chain" id="PRO_5040163300" description="Peptidase S1 domain-containing protein" evidence="11">
    <location>
        <begin position="24"/>
        <end position="560"/>
    </location>
</feature>
<dbReference type="PRINTS" id="PR00722">
    <property type="entry name" value="CHYMOTRYPSIN"/>
</dbReference>
<dbReference type="PROSITE" id="PS00134">
    <property type="entry name" value="TRYPSIN_HIS"/>
    <property type="match status" value="2"/>
</dbReference>
<dbReference type="Proteomes" id="UP001152798">
    <property type="component" value="Chromosome 5"/>
</dbReference>
<comment type="subcellular location">
    <subcellularLocation>
        <location evidence="1">Secreted</location>
    </subcellularLocation>
</comment>
<dbReference type="PROSITE" id="PS50240">
    <property type="entry name" value="TRYPSIN_DOM"/>
    <property type="match status" value="2"/>
</dbReference>
<evidence type="ECO:0000313" key="14">
    <source>
        <dbReference type="Proteomes" id="UP001152798"/>
    </source>
</evidence>
<evidence type="ECO:0000256" key="1">
    <source>
        <dbReference type="ARBA" id="ARBA00004613"/>
    </source>
</evidence>
<comment type="similarity">
    <text evidence="9">Belongs to the peptidase S1 family. CLIP subfamily.</text>
</comment>
<keyword evidence="2" id="KW-0964">Secreted</keyword>
<evidence type="ECO:0000256" key="6">
    <source>
        <dbReference type="ARBA" id="ARBA00022825"/>
    </source>
</evidence>
<protein>
    <recommendedName>
        <fullName evidence="12">Peptidase S1 domain-containing protein</fullName>
    </recommendedName>
</protein>
<evidence type="ECO:0000256" key="9">
    <source>
        <dbReference type="ARBA" id="ARBA00024195"/>
    </source>
</evidence>
<dbReference type="GO" id="GO:0006508">
    <property type="term" value="P:proteolysis"/>
    <property type="evidence" value="ECO:0007669"/>
    <property type="project" value="UniProtKB-KW"/>
</dbReference>
<keyword evidence="3 10" id="KW-0645">Protease</keyword>
<evidence type="ECO:0000313" key="13">
    <source>
        <dbReference type="EMBL" id="CAH1400953.1"/>
    </source>
</evidence>
<dbReference type="PANTHER" id="PTHR24256">
    <property type="entry name" value="TRYPTASE-RELATED"/>
    <property type="match status" value="1"/>
</dbReference>
<dbReference type="OrthoDB" id="6380398at2759"/>
<accession>A0A9P0HFB8</accession>
<name>A0A9P0HFB8_NEZVI</name>
<dbReference type="InterPro" id="IPR043504">
    <property type="entry name" value="Peptidase_S1_PA_chymotrypsin"/>
</dbReference>
<reference evidence="13" key="1">
    <citation type="submission" date="2022-01" db="EMBL/GenBank/DDBJ databases">
        <authorList>
            <person name="King R."/>
        </authorList>
    </citation>
    <scope>NUCLEOTIDE SEQUENCE</scope>
</reference>
<dbReference type="Gene3D" id="2.40.10.10">
    <property type="entry name" value="Trypsin-like serine proteases"/>
    <property type="match status" value="2"/>
</dbReference>
<dbReference type="CDD" id="cd00190">
    <property type="entry name" value="Tryp_SPc"/>
    <property type="match status" value="2"/>
</dbReference>
<evidence type="ECO:0000256" key="10">
    <source>
        <dbReference type="RuleBase" id="RU363034"/>
    </source>
</evidence>
<evidence type="ECO:0000256" key="3">
    <source>
        <dbReference type="ARBA" id="ARBA00022670"/>
    </source>
</evidence>
<dbReference type="InterPro" id="IPR001254">
    <property type="entry name" value="Trypsin_dom"/>
</dbReference>
<sequence length="560" mass="61777">MLIDRMKLLVCLMLVCLSWVSSAKLSCNCGWRNSGRIVGGKETRKNEYPWMVSLSNGCGGSIITPWHVLTAAHCTHGERPSGITVSAGRHYKYGDNPNLQVHHVAKIIQHKGYDDNSDGSPDDISVLVLATPIRFNQNVGPVCMPSSSYNLLGKFIKVTGWGLTKGTGDQNALREVDVEVISNSVCRRSWPLLNSRPTQICAYTPKKDSCNFWINRSFLPYCVRKICKDLQPNNLKGGALVYLDPNTNRYTQVALVSYGHPQCGIVAKPSVNTDVFAYIGWIKQAIAQMKVLVCLLFVCLSWVNSANLSCNCGWRNTGRIVGGQETRKNEYPWMVALSNGCGGSIVTPYHVLTAAHCTAEERPSSIIVSVGRHYKYGSNPNLQEHRVAKFIQHRGYNHASDASLNDISILVLATPIRFNQYVGPVCMPSSSYNLLGKFIKVTGWGLTKGTGDQNALREVDVEVISNSVCRRSWPLVNSRPTQICAYTPKKDSCNGDSGGALVYLDPDTNRYTQVALVSYGHPQCGIVAKPSVNTDVFAYIDWVKQAIAQTYPKEQICTKV</sequence>
<evidence type="ECO:0000259" key="12">
    <source>
        <dbReference type="PROSITE" id="PS50240"/>
    </source>
</evidence>
<evidence type="ECO:0000256" key="8">
    <source>
        <dbReference type="ARBA" id="ARBA00023157"/>
    </source>
</evidence>
<proteinExistence type="inferred from homology"/>
<keyword evidence="6 10" id="KW-0720">Serine protease</keyword>
<gene>
    <name evidence="13" type="ORF">NEZAVI_LOCUS10082</name>
</gene>
<dbReference type="Pfam" id="PF00089">
    <property type="entry name" value="Trypsin"/>
    <property type="match status" value="2"/>
</dbReference>
<dbReference type="AlphaFoldDB" id="A0A9P0HFB8"/>
<feature type="signal peptide" evidence="11">
    <location>
        <begin position="1"/>
        <end position="23"/>
    </location>
</feature>
<dbReference type="GO" id="GO:0005576">
    <property type="term" value="C:extracellular region"/>
    <property type="evidence" value="ECO:0007669"/>
    <property type="project" value="UniProtKB-SubCell"/>
</dbReference>
<evidence type="ECO:0000256" key="11">
    <source>
        <dbReference type="SAM" id="SignalP"/>
    </source>
</evidence>
<keyword evidence="4 11" id="KW-0732">Signal</keyword>
<dbReference type="SMART" id="SM00020">
    <property type="entry name" value="Tryp_SPc"/>
    <property type="match status" value="2"/>
</dbReference>
<feature type="domain" description="Peptidase S1" evidence="12">
    <location>
        <begin position="320"/>
        <end position="548"/>
    </location>
</feature>
<dbReference type="EMBL" id="OV725081">
    <property type="protein sequence ID" value="CAH1400953.1"/>
    <property type="molecule type" value="Genomic_DNA"/>
</dbReference>
<keyword evidence="14" id="KW-1185">Reference proteome</keyword>
<feature type="domain" description="Peptidase S1" evidence="12">
    <location>
        <begin position="37"/>
        <end position="287"/>
    </location>
</feature>
<dbReference type="InterPro" id="IPR018114">
    <property type="entry name" value="TRYPSIN_HIS"/>
</dbReference>
<dbReference type="PROSITE" id="PS00135">
    <property type="entry name" value="TRYPSIN_SER"/>
    <property type="match status" value="1"/>
</dbReference>
<keyword evidence="5 10" id="KW-0378">Hydrolase</keyword>
<evidence type="ECO:0000256" key="7">
    <source>
        <dbReference type="ARBA" id="ARBA00023145"/>
    </source>
</evidence>
<dbReference type="InterPro" id="IPR051487">
    <property type="entry name" value="Ser/Thr_Proteases_Immune/Dev"/>
</dbReference>
<dbReference type="InterPro" id="IPR009003">
    <property type="entry name" value="Peptidase_S1_PA"/>
</dbReference>
<dbReference type="GO" id="GO:0004252">
    <property type="term" value="F:serine-type endopeptidase activity"/>
    <property type="evidence" value="ECO:0007669"/>
    <property type="project" value="InterPro"/>
</dbReference>
<keyword evidence="7" id="KW-0865">Zymogen</keyword>
<dbReference type="SUPFAM" id="SSF50494">
    <property type="entry name" value="Trypsin-like serine proteases"/>
    <property type="match status" value="2"/>
</dbReference>
<dbReference type="FunFam" id="2.40.10.10:FF:000068">
    <property type="entry name" value="transmembrane protease serine 2"/>
    <property type="match status" value="1"/>
</dbReference>
<dbReference type="InterPro" id="IPR033116">
    <property type="entry name" value="TRYPSIN_SER"/>
</dbReference>
<evidence type="ECO:0000256" key="5">
    <source>
        <dbReference type="ARBA" id="ARBA00022801"/>
    </source>
</evidence>
<organism evidence="13 14">
    <name type="scientific">Nezara viridula</name>
    <name type="common">Southern green stink bug</name>
    <name type="synonym">Cimex viridulus</name>
    <dbReference type="NCBI Taxonomy" id="85310"/>
    <lineage>
        <taxon>Eukaryota</taxon>
        <taxon>Metazoa</taxon>
        <taxon>Ecdysozoa</taxon>
        <taxon>Arthropoda</taxon>
        <taxon>Hexapoda</taxon>
        <taxon>Insecta</taxon>
        <taxon>Pterygota</taxon>
        <taxon>Neoptera</taxon>
        <taxon>Paraneoptera</taxon>
        <taxon>Hemiptera</taxon>
        <taxon>Heteroptera</taxon>
        <taxon>Panheteroptera</taxon>
        <taxon>Pentatomomorpha</taxon>
        <taxon>Pentatomoidea</taxon>
        <taxon>Pentatomidae</taxon>
        <taxon>Pentatominae</taxon>
        <taxon>Nezara</taxon>
    </lineage>
</organism>
<dbReference type="FunFam" id="2.40.10.10:FF:000146">
    <property type="entry name" value="Serine protease 53"/>
    <property type="match status" value="1"/>
</dbReference>
<dbReference type="InterPro" id="IPR001314">
    <property type="entry name" value="Peptidase_S1A"/>
</dbReference>
<keyword evidence="8" id="KW-1015">Disulfide bond</keyword>